<dbReference type="PANTHER" id="PTHR35192">
    <property type="entry name" value="PROTEIN, PUTATIVE-RELATED"/>
    <property type="match status" value="1"/>
</dbReference>
<evidence type="ECO:0000259" key="2">
    <source>
        <dbReference type="Pfam" id="PF21671"/>
    </source>
</evidence>
<name>A0A0C3M7A7_9AGAM</name>
<evidence type="ECO:0000313" key="4">
    <source>
        <dbReference type="Proteomes" id="UP000054248"/>
    </source>
</evidence>
<dbReference type="STRING" id="1051891.A0A0C3M7A7"/>
<dbReference type="InterPro" id="IPR038955">
    <property type="entry name" value="PriA/CPL1_fungi"/>
</dbReference>
<evidence type="ECO:0000256" key="1">
    <source>
        <dbReference type="SAM" id="SignalP"/>
    </source>
</evidence>
<dbReference type="Pfam" id="PF21671">
    <property type="entry name" value="CPL1-like"/>
    <property type="match status" value="1"/>
</dbReference>
<dbReference type="EMBL" id="KN822981">
    <property type="protein sequence ID" value="KIO29572.1"/>
    <property type="molecule type" value="Genomic_DNA"/>
</dbReference>
<feature type="chain" id="PRO_5002166818" description="Protein CPL1-like domain-containing protein" evidence="1">
    <location>
        <begin position="23"/>
        <end position="135"/>
    </location>
</feature>
<evidence type="ECO:0000313" key="3">
    <source>
        <dbReference type="EMBL" id="KIO29572.1"/>
    </source>
</evidence>
<reference evidence="3 4" key="1">
    <citation type="submission" date="2014-04" db="EMBL/GenBank/DDBJ databases">
        <authorList>
            <consortium name="DOE Joint Genome Institute"/>
            <person name="Kuo A."/>
            <person name="Girlanda M."/>
            <person name="Perotto S."/>
            <person name="Kohler A."/>
            <person name="Nagy L.G."/>
            <person name="Floudas D."/>
            <person name="Copeland A."/>
            <person name="Barry K.W."/>
            <person name="Cichocki N."/>
            <person name="Veneault-Fourrey C."/>
            <person name="LaButti K."/>
            <person name="Lindquist E.A."/>
            <person name="Lipzen A."/>
            <person name="Lundell T."/>
            <person name="Morin E."/>
            <person name="Murat C."/>
            <person name="Sun H."/>
            <person name="Tunlid A."/>
            <person name="Henrissat B."/>
            <person name="Grigoriev I.V."/>
            <person name="Hibbett D.S."/>
            <person name="Martin F."/>
            <person name="Nordberg H.P."/>
            <person name="Cantor M.N."/>
            <person name="Hua S.X."/>
        </authorList>
    </citation>
    <scope>NUCLEOTIDE SEQUENCE [LARGE SCALE GENOMIC DNA]</scope>
    <source>
        <strain evidence="3 4">MUT 4182</strain>
    </source>
</reference>
<dbReference type="HOGENOM" id="CLU_1887284_0_0_1"/>
<sequence length="135" mass="14958">MPSRRFLYALALVFVLVPSTLAAPRRQRPVPLEDYDEPDTVYSACNPGQEMCMKPHSWDPEETWECIDTQKSVKNCGGCTEPMQAAQPLGRDCTIIPGQKSVSCMSGKCIISKCQSGWKLSADKGACYELYDEGD</sequence>
<keyword evidence="4" id="KW-1185">Reference proteome</keyword>
<dbReference type="AlphaFoldDB" id="A0A0C3M7A7"/>
<dbReference type="Proteomes" id="UP000054248">
    <property type="component" value="Unassembled WGS sequence"/>
</dbReference>
<keyword evidence="1" id="KW-0732">Signal</keyword>
<protein>
    <recommendedName>
        <fullName evidence="2">Protein CPL1-like domain-containing protein</fullName>
    </recommendedName>
</protein>
<gene>
    <name evidence="3" type="ORF">M407DRAFT_21311</name>
</gene>
<organism evidence="3 4">
    <name type="scientific">Tulasnella calospora MUT 4182</name>
    <dbReference type="NCBI Taxonomy" id="1051891"/>
    <lineage>
        <taxon>Eukaryota</taxon>
        <taxon>Fungi</taxon>
        <taxon>Dikarya</taxon>
        <taxon>Basidiomycota</taxon>
        <taxon>Agaricomycotina</taxon>
        <taxon>Agaricomycetes</taxon>
        <taxon>Cantharellales</taxon>
        <taxon>Tulasnellaceae</taxon>
        <taxon>Tulasnella</taxon>
    </lineage>
</organism>
<proteinExistence type="predicted"/>
<dbReference type="InterPro" id="IPR048661">
    <property type="entry name" value="CPL1-like"/>
</dbReference>
<feature type="domain" description="Protein CPL1-like" evidence="2">
    <location>
        <begin position="64"/>
        <end position="127"/>
    </location>
</feature>
<accession>A0A0C3M7A7</accession>
<feature type="signal peptide" evidence="1">
    <location>
        <begin position="1"/>
        <end position="22"/>
    </location>
</feature>
<reference evidence="4" key="2">
    <citation type="submission" date="2015-01" db="EMBL/GenBank/DDBJ databases">
        <title>Evolutionary Origins and Diversification of the Mycorrhizal Mutualists.</title>
        <authorList>
            <consortium name="DOE Joint Genome Institute"/>
            <consortium name="Mycorrhizal Genomics Consortium"/>
            <person name="Kohler A."/>
            <person name="Kuo A."/>
            <person name="Nagy L.G."/>
            <person name="Floudas D."/>
            <person name="Copeland A."/>
            <person name="Barry K.W."/>
            <person name="Cichocki N."/>
            <person name="Veneault-Fourrey C."/>
            <person name="LaButti K."/>
            <person name="Lindquist E.A."/>
            <person name="Lipzen A."/>
            <person name="Lundell T."/>
            <person name="Morin E."/>
            <person name="Murat C."/>
            <person name="Riley R."/>
            <person name="Ohm R."/>
            <person name="Sun H."/>
            <person name="Tunlid A."/>
            <person name="Henrissat B."/>
            <person name="Grigoriev I.V."/>
            <person name="Hibbett D.S."/>
            <person name="Martin F."/>
        </authorList>
    </citation>
    <scope>NUCLEOTIDE SEQUENCE [LARGE SCALE GENOMIC DNA]</scope>
    <source>
        <strain evidence="4">MUT 4182</strain>
    </source>
</reference>
<dbReference type="PANTHER" id="PTHR35192:SF2">
    <property type="entry name" value="APPLE DOMAIN-CONTAINING PROTEIN"/>
    <property type="match status" value="1"/>
</dbReference>
<dbReference type="OrthoDB" id="439917at2759"/>